<keyword evidence="9" id="KW-1185">Reference proteome</keyword>
<evidence type="ECO:0000256" key="1">
    <source>
        <dbReference type="ARBA" id="ARBA00004370"/>
    </source>
</evidence>
<organism evidence="8 9">
    <name type="scientific">Methylomusa anaerophila</name>
    <dbReference type="NCBI Taxonomy" id="1930071"/>
    <lineage>
        <taxon>Bacteria</taxon>
        <taxon>Bacillati</taxon>
        <taxon>Bacillota</taxon>
        <taxon>Negativicutes</taxon>
        <taxon>Selenomonadales</taxon>
        <taxon>Sporomusaceae</taxon>
        <taxon>Methylomusa</taxon>
    </lineage>
</organism>
<dbReference type="EMBL" id="AP018449">
    <property type="protein sequence ID" value="BBB91986.1"/>
    <property type="molecule type" value="Genomic_DNA"/>
</dbReference>
<keyword evidence="3" id="KW-0964">Secreted</keyword>
<dbReference type="Pfam" id="PF00353">
    <property type="entry name" value="HemolysinCabind"/>
    <property type="match status" value="7"/>
</dbReference>
<evidence type="ECO:0000256" key="4">
    <source>
        <dbReference type="ARBA" id="ARBA00022656"/>
    </source>
</evidence>
<evidence type="ECO:0000313" key="9">
    <source>
        <dbReference type="Proteomes" id="UP000276437"/>
    </source>
</evidence>
<dbReference type="GO" id="GO:0016020">
    <property type="term" value="C:membrane"/>
    <property type="evidence" value="ECO:0007669"/>
    <property type="project" value="UniProtKB-SubCell"/>
</dbReference>
<dbReference type="KEGG" id="mana:MAMMFC1_02671"/>
<evidence type="ECO:0000256" key="6">
    <source>
        <dbReference type="ARBA" id="ARBA00023026"/>
    </source>
</evidence>
<dbReference type="GO" id="GO:0090729">
    <property type="term" value="F:toxin activity"/>
    <property type="evidence" value="ECO:0007669"/>
    <property type="project" value="UniProtKB-KW"/>
</dbReference>
<dbReference type="InterPro" id="IPR011049">
    <property type="entry name" value="Serralysin-like_metalloprot_C"/>
</dbReference>
<keyword evidence="6" id="KW-0843">Virulence</keyword>
<dbReference type="SUPFAM" id="SSF51120">
    <property type="entry name" value="beta-Roll"/>
    <property type="match status" value="4"/>
</dbReference>
<dbReference type="OrthoDB" id="1814568at2"/>
<dbReference type="InterPro" id="IPR003995">
    <property type="entry name" value="RTX_toxin_determinant-A"/>
</dbReference>
<keyword evidence="5" id="KW-0677">Repeat</keyword>
<dbReference type="Gene3D" id="2.150.10.10">
    <property type="entry name" value="Serralysin-like metalloprotease, C-terminal"/>
    <property type="match status" value="5"/>
</dbReference>
<keyword evidence="4" id="KW-0800">Toxin</keyword>
<evidence type="ECO:0000313" key="8">
    <source>
        <dbReference type="EMBL" id="BBB91986.1"/>
    </source>
</evidence>
<dbReference type="RefSeq" id="WP_126308938.1">
    <property type="nucleotide sequence ID" value="NZ_AP018449.1"/>
</dbReference>
<dbReference type="InterPro" id="IPR050557">
    <property type="entry name" value="RTX_toxin/Mannuronan_C5-epim"/>
</dbReference>
<dbReference type="AlphaFoldDB" id="A0A348ALN8"/>
<dbReference type="PANTHER" id="PTHR38340:SF1">
    <property type="entry name" value="S-LAYER PROTEIN"/>
    <property type="match status" value="1"/>
</dbReference>
<name>A0A348ALN8_9FIRM</name>
<dbReference type="PRINTS" id="PR01488">
    <property type="entry name" value="RTXTOXINA"/>
</dbReference>
<dbReference type="GO" id="GO:0005576">
    <property type="term" value="C:extracellular region"/>
    <property type="evidence" value="ECO:0007669"/>
    <property type="project" value="UniProtKB-SubCell"/>
</dbReference>
<evidence type="ECO:0000256" key="5">
    <source>
        <dbReference type="ARBA" id="ARBA00022737"/>
    </source>
</evidence>
<dbReference type="PANTHER" id="PTHR38340">
    <property type="entry name" value="S-LAYER PROTEIN"/>
    <property type="match status" value="1"/>
</dbReference>
<proteinExistence type="predicted"/>
<dbReference type="InterPro" id="IPR018511">
    <property type="entry name" value="Hemolysin-typ_Ca-bd_CS"/>
</dbReference>
<protein>
    <submittedName>
        <fullName evidence="8">Bifunctional hemolysin/adenylate cyclase</fullName>
    </submittedName>
</protein>
<accession>A0A348ALN8</accession>
<dbReference type="InterPro" id="IPR001343">
    <property type="entry name" value="Hemolysn_Ca-bd"/>
</dbReference>
<evidence type="ECO:0000256" key="3">
    <source>
        <dbReference type="ARBA" id="ARBA00022525"/>
    </source>
</evidence>
<evidence type="ECO:0000256" key="2">
    <source>
        <dbReference type="ARBA" id="ARBA00004613"/>
    </source>
</evidence>
<comment type="subcellular location">
    <subcellularLocation>
        <location evidence="1">Membrane</location>
    </subcellularLocation>
    <subcellularLocation>
        <location evidence="2">Secreted</location>
    </subcellularLocation>
</comment>
<dbReference type="PROSITE" id="PS00330">
    <property type="entry name" value="HEMOLYSIN_CALCIUM"/>
    <property type="match status" value="2"/>
</dbReference>
<gene>
    <name evidence="8" type="primary">cya_3</name>
    <name evidence="8" type="ORF">MAMMFC1_02671</name>
</gene>
<evidence type="ECO:0000256" key="7">
    <source>
        <dbReference type="ARBA" id="ARBA00023136"/>
    </source>
</evidence>
<dbReference type="PRINTS" id="PR00313">
    <property type="entry name" value="CABNDNGRPT"/>
</dbReference>
<sequence length="1049" mass="112797">MAALQFEAPAVCFNTTKITTEGKEQVEGYKKLDQDNILKFGNQDINIINYDGEFLHNIPGGVDIGAKIYTMPNPGGAVSRTLGGVAPTFISIYLHDIDFIVNDLVTGVHPVKGNINLTYYINNLLGTNSDIKYAAKLIPYTGTWTTIDNPYSPIPAIGENPDSDYQIITQYKPDFSMPNGTKEVVLKPYALFSITKVNASTSVYPDGVSSVKSFDVNFQGVVTKLDYCGTDDKEKISIGSTKVEGMERNNWDIEITGEDSYEFVNYRIWLEDGGLVPSYWKFVGAGYPVEIKYIYEDGTARPDKKVYLDGSGPSNPLTFSELCNYDQSVEQVVVHNMLEAWGYPEAGYRQYQPDPMTVYGGGGDDEIVNNSNTKCTLNGGDGDDYIVGGTASDLLIGGNGNDEILDFCSDTTTLDGGLGDDYLSGKNDVYLYGVNYGNDYIIDNNGLVKMQGIKLDDLSRCKIDTDGLPTSRPIVLSQTKEQLEYSGGLTFQLEDVTLTGEELMRYIATKGTGSDDYLSGTISDDQIEGYSGDDYLGYSAKDFLAGISGGSDTFDGGEGQDILRSGFYNDTLIGGSGNDWIVLNGHRSTVMWGRGSENDLVEYSNQLYTDLVQLLGQYEINTPAIVSQFGNEVIENKITFDKLSMNDVFFAVDDNDLIFEVVDTKEILRISDWKDTKYISLFEFADGTLTAEEMSARYDLVEKMLNMTNQNSDAPEDNVNYLEGSYGDDFVLGSLGNDIINGSDGKDSLYGGTGDDFVDGGYGNDYVDGETGSDFIFGGLGNDTLTGGAGNDYLVSGEGDDTMYGGSGDDTYVVDNTGDIVTEDSNEGTDTVQSSITYMLGANVENLTLVGTDAINGSGNELDNVITGNTANNTFSGGAGNDSISGEAGNDTFYGGYGSDSLYGGDGNDYLYGDDNNDYLDGGIGNDYLIGGKGSDTMYGGTGNDTLTGGTGNDFLCNGTGVDIDVFQGTFGNDIIGADATNNLDRIDFSSFTSSSALVGIGGTDSDDLIITIGTNTVTIADWNQGGGYKLNTFIFNDGTKSTNGTGWL</sequence>
<keyword evidence="7" id="KW-0472">Membrane</keyword>
<reference evidence="8 9" key="1">
    <citation type="journal article" date="2018" name="Int. J. Syst. Evol. Microbiol.">
        <title>Methylomusa anaerophila gen. nov., sp. nov., an anaerobic methanol-utilizing bacterium isolated from a microbial fuel cell.</title>
        <authorList>
            <person name="Amano N."/>
            <person name="Yamamuro A."/>
            <person name="Miyahara M."/>
            <person name="Kouzuma A."/>
            <person name="Abe T."/>
            <person name="Watanabe K."/>
        </authorList>
    </citation>
    <scope>NUCLEOTIDE SEQUENCE [LARGE SCALE GENOMIC DNA]</scope>
    <source>
        <strain evidence="8 9">MMFC1</strain>
    </source>
</reference>
<dbReference type="GO" id="GO:0005509">
    <property type="term" value="F:calcium ion binding"/>
    <property type="evidence" value="ECO:0007669"/>
    <property type="project" value="InterPro"/>
</dbReference>
<dbReference type="Proteomes" id="UP000276437">
    <property type="component" value="Chromosome"/>
</dbReference>